<evidence type="ECO:0000313" key="3">
    <source>
        <dbReference type="Proteomes" id="UP000553756"/>
    </source>
</evidence>
<sequence>MVVRSLSRDSSTYLPNVEDRKSLIDVSEALSGFAQSSFEGVDARFEGMASQRDFPIAVLKVPGQEDRPLTRELAEVLLQVAEQLSKGKAVLVAPCDTRLTTQDAADMLGVSRPTLVKLLESGKIPFTKVGRHRRILLSDLQQYARERHGENLRLFDELAADENPYDTLENPLVTKG</sequence>
<accession>A0ABX1SZ87</accession>
<dbReference type="InterPro" id="IPR009061">
    <property type="entry name" value="DNA-bd_dom_put_sf"/>
</dbReference>
<gene>
    <name evidence="2" type="ORF">G1C94_1084</name>
</gene>
<dbReference type="EMBL" id="JAAIIJ010000021">
    <property type="protein sequence ID" value="NMN02462.1"/>
    <property type="molecule type" value="Genomic_DNA"/>
</dbReference>
<dbReference type="SUPFAM" id="SSF46955">
    <property type="entry name" value="Putative DNA-binding domain"/>
    <property type="match status" value="1"/>
</dbReference>
<dbReference type="InterPro" id="IPR010093">
    <property type="entry name" value="SinI_DNA-bd"/>
</dbReference>
<protein>
    <submittedName>
        <fullName evidence="2">MerR family transcriptional regulator</fullName>
    </submittedName>
</protein>
<evidence type="ECO:0000313" key="2">
    <source>
        <dbReference type="EMBL" id="NMN02462.1"/>
    </source>
</evidence>
<organism evidence="2 3">
    <name type="scientific">Bifidobacterium panos</name>
    <dbReference type="NCBI Taxonomy" id="2675321"/>
    <lineage>
        <taxon>Bacteria</taxon>
        <taxon>Bacillati</taxon>
        <taxon>Actinomycetota</taxon>
        <taxon>Actinomycetes</taxon>
        <taxon>Bifidobacteriales</taxon>
        <taxon>Bifidobacteriaceae</taxon>
        <taxon>Bifidobacterium</taxon>
    </lineage>
</organism>
<dbReference type="Proteomes" id="UP000553756">
    <property type="component" value="Unassembled WGS sequence"/>
</dbReference>
<name>A0ABX1SZ87_9BIFI</name>
<dbReference type="RefSeq" id="WP_172145941.1">
    <property type="nucleotide sequence ID" value="NZ_JAAIIJ010000021.1"/>
</dbReference>
<proteinExistence type="predicted"/>
<dbReference type="Pfam" id="PF12728">
    <property type="entry name" value="HTH_17"/>
    <property type="match status" value="1"/>
</dbReference>
<comment type="caution">
    <text evidence="2">The sequence shown here is derived from an EMBL/GenBank/DDBJ whole genome shotgun (WGS) entry which is preliminary data.</text>
</comment>
<reference evidence="2 3" key="1">
    <citation type="submission" date="2020-02" db="EMBL/GenBank/DDBJ databases">
        <title>Characterization of phylogenetic diversity of novel bifidobacterial species isolated in Czech ZOOs.</title>
        <authorList>
            <person name="Lugli G.A."/>
            <person name="Vera N.B."/>
            <person name="Ventura M."/>
        </authorList>
    </citation>
    <scope>NUCLEOTIDE SEQUENCE [LARGE SCALE GENOMIC DNA]</scope>
    <source>
        <strain evidence="2 3">DSM 109963</strain>
    </source>
</reference>
<dbReference type="InterPro" id="IPR041657">
    <property type="entry name" value="HTH_17"/>
</dbReference>
<feature type="domain" description="Helix-turn-helix" evidence="1">
    <location>
        <begin position="99"/>
        <end position="147"/>
    </location>
</feature>
<keyword evidence="3" id="KW-1185">Reference proteome</keyword>
<evidence type="ECO:0000259" key="1">
    <source>
        <dbReference type="Pfam" id="PF12728"/>
    </source>
</evidence>
<dbReference type="NCBIfam" id="TIGR01764">
    <property type="entry name" value="excise"/>
    <property type="match status" value="1"/>
</dbReference>